<evidence type="ECO:0000256" key="6">
    <source>
        <dbReference type="PROSITE-ProRule" id="PRU00288"/>
    </source>
</evidence>
<reference evidence="9 10" key="1">
    <citation type="submission" date="2015-10" db="EMBL/GenBank/DDBJ databases">
        <title>Genome analyses suggest a sexual origin of heterokaryosis in a supposedly ancient asexual fungus.</title>
        <authorList>
            <person name="Ropars J."/>
            <person name="Sedzielewska K."/>
            <person name="Noel J."/>
            <person name="Charron P."/>
            <person name="Farinelli L."/>
            <person name="Marton T."/>
            <person name="Kruger M."/>
            <person name="Pelin A."/>
            <person name="Brachmann A."/>
            <person name="Corradi N."/>
        </authorList>
    </citation>
    <scope>NUCLEOTIDE SEQUENCE [LARGE SCALE GENOMIC DNA]</scope>
    <source>
        <strain evidence="9 10">A4</strain>
    </source>
</reference>
<dbReference type="SUPFAM" id="SSF48403">
    <property type="entry name" value="Ankyrin repeat"/>
    <property type="match status" value="1"/>
</dbReference>
<feature type="repeat" description="ANK" evidence="5">
    <location>
        <begin position="625"/>
        <end position="657"/>
    </location>
</feature>
<dbReference type="VEuPathDB" id="FungiDB:FUN_010966"/>
<dbReference type="CDD" id="cd08204">
    <property type="entry name" value="ArfGap"/>
    <property type="match status" value="1"/>
</dbReference>
<dbReference type="SMART" id="SM00233">
    <property type="entry name" value="PH"/>
    <property type="match status" value="1"/>
</dbReference>
<dbReference type="AlphaFoldDB" id="A0A2I1GCM1"/>
<evidence type="ECO:0000259" key="8">
    <source>
        <dbReference type="PROSITE" id="PS50115"/>
    </source>
</evidence>
<dbReference type="Gene3D" id="2.30.29.30">
    <property type="entry name" value="Pleckstrin-homology domain (PH domain)/Phosphotyrosine-binding domain (PTB)"/>
    <property type="match status" value="1"/>
</dbReference>
<dbReference type="Gene3D" id="1.20.1270.60">
    <property type="entry name" value="Arfaptin homology (AH) domain/BAR domain"/>
    <property type="match status" value="1"/>
</dbReference>
<dbReference type="InterPro" id="IPR036770">
    <property type="entry name" value="Ankyrin_rpt-contain_sf"/>
</dbReference>
<evidence type="ECO:0000256" key="2">
    <source>
        <dbReference type="ARBA" id="ARBA00022723"/>
    </source>
</evidence>
<keyword evidence="10" id="KW-1185">Reference proteome</keyword>
<proteinExistence type="predicted"/>
<dbReference type="InterPro" id="IPR011993">
    <property type="entry name" value="PH-like_dom_sf"/>
</dbReference>
<dbReference type="FunFam" id="1.10.220.150:FF:000009">
    <property type="entry name" value="stromal membrane-associated protein 1 isoform X1"/>
    <property type="match status" value="1"/>
</dbReference>
<dbReference type="InterPro" id="IPR037278">
    <property type="entry name" value="ARFGAP/RecO"/>
</dbReference>
<dbReference type="Pfam" id="PF01412">
    <property type="entry name" value="ArfGap"/>
    <property type="match status" value="1"/>
</dbReference>
<dbReference type="CDD" id="cd13250">
    <property type="entry name" value="PH_ACAP"/>
    <property type="match status" value="1"/>
</dbReference>
<name>A0A2I1GCM1_9GLOM</name>
<dbReference type="InterPro" id="IPR038508">
    <property type="entry name" value="ArfGAP_dom_sf"/>
</dbReference>
<comment type="caution">
    <text evidence="9">The sequence shown here is derived from an EMBL/GenBank/DDBJ whole genome shotgun (WGS) entry which is preliminary data.</text>
</comment>
<dbReference type="FunFam" id="2.30.29.30:FF:000286">
    <property type="entry name" value="PH-protein kinase domain containing protein"/>
    <property type="match status" value="1"/>
</dbReference>
<keyword evidence="3 6" id="KW-0863">Zinc-finger</keyword>
<dbReference type="Proteomes" id="UP000234323">
    <property type="component" value="Unassembled WGS sequence"/>
</dbReference>
<dbReference type="InterPro" id="IPR001849">
    <property type="entry name" value="PH_domain"/>
</dbReference>
<dbReference type="SUPFAM" id="SSF103657">
    <property type="entry name" value="BAR/IMD domain-like"/>
    <property type="match status" value="1"/>
</dbReference>
<dbReference type="PROSITE" id="PS50115">
    <property type="entry name" value="ARFGAP"/>
    <property type="match status" value="1"/>
</dbReference>
<dbReference type="PRINTS" id="PR00405">
    <property type="entry name" value="REVINTRACTNG"/>
</dbReference>
<dbReference type="GO" id="GO:0005096">
    <property type="term" value="F:GTPase activator activity"/>
    <property type="evidence" value="ECO:0007669"/>
    <property type="project" value="UniProtKB-KW"/>
</dbReference>
<dbReference type="InterPro" id="IPR045258">
    <property type="entry name" value="ACAP1/2/3-like"/>
</dbReference>
<gene>
    <name evidence="9" type="ORF">RhiirA4_356324</name>
</gene>
<dbReference type="SUPFAM" id="SSF50729">
    <property type="entry name" value="PH domain-like"/>
    <property type="match status" value="1"/>
</dbReference>
<dbReference type="PROSITE" id="PS50003">
    <property type="entry name" value="PH_DOMAIN"/>
    <property type="match status" value="1"/>
</dbReference>
<dbReference type="SMART" id="SM00105">
    <property type="entry name" value="ArfGap"/>
    <property type="match status" value="1"/>
</dbReference>
<dbReference type="InterPro" id="IPR027267">
    <property type="entry name" value="AH/BAR_dom_sf"/>
</dbReference>
<feature type="domain" description="PH" evidence="7">
    <location>
        <begin position="284"/>
        <end position="385"/>
    </location>
</feature>
<dbReference type="Pfam" id="PF00169">
    <property type="entry name" value="PH"/>
    <property type="match status" value="1"/>
</dbReference>
<dbReference type="PANTHER" id="PTHR23180:SF160">
    <property type="entry name" value="ADP-RIBOSYLATION FACTOR GTPASE-ACTIVATING PROTEIN EFFECTOR PROTEIN 1"/>
    <property type="match status" value="1"/>
</dbReference>
<dbReference type="PROSITE" id="PS50088">
    <property type="entry name" value="ANK_REPEAT"/>
    <property type="match status" value="1"/>
</dbReference>
<dbReference type="PROSITE" id="PS50297">
    <property type="entry name" value="ANK_REP_REGION"/>
    <property type="match status" value="1"/>
</dbReference>
<feature type="domain" description="Arf-GAP" evidence="8">
    <location>
        <begin position="430"/>
        <end position="553"/>
    </location>
</feature>
<evidence type="ECO:0000313" key="10">
    <source>
        <dbReference type="Proteomes" id="UP000234323"/>
    </source>
</evidence>
<dbReference type="Gene3D" id="1.10.220.150">
    <property type="entry name" value="Arf GTPase activating protein"/>
    <property type="match status" value="1"/>
</dbReference>
<evidence type="ECO:0000259" key="7">
    <source>
        <dbReference type="PROSITE" id="PS50003"/>
    </source>
</evidence>
<dbReference type="InterPro" id="IPR001164">
    <property type="entry name" value="ArfGAP_dom"/>
</dbReference>
<dbReference type="VEuPathDB" id="FungiDB:RhiirA1_457003"/>
<dbReference type="SMART" id="SM00248">
    <property type="entry name" value="ANK"/>
    <property type="match status" value="3"/>
</dbReference>
<evidence type="ECO:0000313" key="9">
    <source>
        <dbReference type="EMBL" id="PKY44380.1"/>
    </source>
</evidence>
<evidence type="ECO:0000256" key="5">
    <source>
        <dbReference type="PROSITE-ProRule" id="PRU00023"/>
    </source>
</evidence>
<dbReference type="Pfam" id="PF16746">
    <property type="entry name" value="BAR_3"/>
    <property type="match status" value="1"/>
</dbReference>
<keyword evidence="1" id="KW-0343">GTPase activation</keyword>
<protein>
    <submittedName>
        <fullName evidence="9">ArfGap-domain-containing protein</fullName>
    </submittedName>
</protein>
<dbReference type="VEuPathDB" id="FungiDB:RhiirFUN_012275"/>
<sequence length="797" mass="91194">MLHSPNFVFSQKIAMTSPLKLQLCQEDPPQFRKELADCENSVFGLENTIKNLVKLARSNVELASEYTVKQLQFAEELGNFAKEQPESIIKTVLSKYASSLHEVERSRKILHSHMYEMFIEPLEAFAKNEIVPLKDVKKVVERTCNEADTALARYMSKKPKDSMLPDVSIEVAYTRREFHRQYIDYVVKLNELEAKKKFEFMEYILALMFTESSFYHQSYDILKDMEPHMKDVTRLLQEARTAYHNDVAESQVLKNKILEKARGSYDPMKNPTKDNIIERNINSPITKSGYLFMKGNQRVMQSWTRKYFTISDGNLYYYSRNGKGTNGDDEYPSITLRVCHIKPLLNNSDRRFCFEIITPNKTYILQAENQEEMDDWINCLQTAAKDAIYADQMPKPVSDSNKLQGISQEDAANEFNLNKKINDEETLNSKQSISKIRELPGNDVCVDCKCKDPQWASTNFGTLLCIECSGIHRSLGVHVSKVKSLQLDKWEPESIEVMLKLGNIKTNKIYEAKLDDNSERLNNSSSWERADREKFIIDKYVKKEFINLNNYDEDPVTINLAFWKAMSDPDFAEALRNLSLGANVDWKNEQENSTTALHQAILKSDDVAIEFLLLWSCNINEVDNNGWSALHHAAATNNARLLLTLMKRQADTHLKDKNGKIPLDIAVEKQNVQAVTALRLFQFERQLTRSEYSIFGVDEALNSVSKPYNRSGATSLSTRSAPATPPSLFRPLLGMEMEEHDDIMVRSSVGMLPSTSTNNSNGGSLTNLKFSLSNLKNYGQLHDYGQLDQDNDDNNDI</sequence>
<dbReference type="SUPFAM" id="SSF57863">
    <property type="entry name" value="ArfGap/RecO-like zinc finger"/>
    <property type="match status" value="1"/>
</dbReference>
<evidence type="ECO:0000256" key="3">
    <source>
        <dbReference type="ARBA" id="ARBA00022771"/>
    </source>
</evidence>
<dbReference type="InterPro" id="IPR002110">
    <property type="entry name" value="Ankyrin_rpt"/>
</dbReference>
<dbReference type="Gene3D" id="1.25.40.20">
    <property type="entry name" value="Ankyrin repeat-containing domain"/>
    <property type="match status" value="1"/>
</dbReference>
<evidence type="ECO:0000256" key="1">
    <source>
        <dbReference type="ARBA" id="ARBA00022468"/>
    </source>
</evidence>
<keyword evidence="4" id="KW-0862">Zinc</keyword>
<dbReference type="PANTHER" id="PTHR23180">
    <property type="entry name" value="CENTAURIN/ARF"/>
    <property type="match status" value="1"/>
</dbReference>
<accession>A0A2I1GCM1</accession>
<keyword evidence="2" id="KW-0479">Metal-binding</keyword>
<dbReference type="GO" id="GO:0008270">
    <property type="term" value="F:zinc ion binding"/>
    <property type="evidence" value="ECO:0007669"/>
    <property type="project" value="UniProtKB-KW"/>
</dbReference>
<dbReference type="InterPro" id="IPR004148">
    <property type="entry name" value="BAR_dom"/>
</dbReference>
<dbReference type="Pfam" id="PF12796">
    <property type="entry name" value="Ank_2"/>
    <property type="match status" value="1"/>
</dbReference>
<dbReference type="OrthoDB" id="10266696at2759"/>
<keyword evidence="5" id="KW-0040">ANK repeat</keyword>
<evidence type="ECO:0000256" key="4">
    <source>
        <dbReference type="ARBA" id="ARBA00022833"/>
    </source>
</evidence>
<dbReference type="GO" id="GO:0005737">
    <property type="term" value="C:cytoplasm"/>
    <property type="evidence" value="ECO:0007669"/>
    <property type="project" value="InterPro"/>
</dbReference>
<dbReference type="EMBL" id="LLXI01000318">
    <property type="protein sequence ID" value="PKY44380.1"/>
    <property type="molecule type" value="Genomic_DNA"/>
</dbReference>
<organism evidence="9 10">
    <name type="scientific">Rhizophagus irregularis</name>
    <dbReference type="NCBI Taxonomy" id="588596"/>
    <lineage>
        <taxon>Eukaryota</taxon>
        <taxon>Fungi</taxon>
        <taxon>Fungi incertae sedis</taxon>
        <taxon>Mucoromycota</taxon>
        <taxon>Glomeromycotina</taxon>
        <taxon>Glomeromycetes</taxon>
        <taxon>Glomerales</taxon>
        <taxon>Glomeraceae</taxon>
        <taxon>Rhizophagus</taxon>
    </lineage>
</organism>